<dbReference type="InterPro" id="IPR033124">
    <property type="entry name" value="Ser_caboxypep_his_AS"/>
</dbReference>
<dbReference type="PANTHER" id="PTHR11802">
    <property type="entry name" value="SERINE PROTEASE FAMILY S10 SERINE CARBOXYPEPTIDASE"/>
    <property type="match status" value="1"/>
</dbReference>
<feature type="signal peptide" evidence="6">
    <location>
        <begin position="1"/>
        <end position="23"/>
    </location>
</feature>
<dbReference type="PANTHER" id="PTHR11802:SF453">
    <property type="entry name" value="S1, PUTATIVE-RELATED"/>
    <property type="match status" value="1"/>
</dbReference>
<dbReference type="GO" id="GO:0000324">
    <property type="term" value="C:fungal-type vacuole"/>
    <property type="evidence" value="ECO:0007669"/>
    <property type="project" value="TreeGrafter"/>
</dbReference>
<dbReference type="Gene3D" id="1.10.287.410">
    <property type="match status" value="1"/>
</dbReference>
<dbReference type="InParanoid" id="A0A423XMB4"/>
<keyword evidence="6" id="KW-0732">Signal</keyword>
<dbReference type="PROSITE" id="PS00131">
    <property type="entry name" value="CARBOXYPEPT_SER_SER"/>
    <property type="match status" value="1"/>
</dbReference>
<evidence type="ECO:0000256" key="6">
    <source>
        <dbReference type="RuleBase" id="RU361156"/>
    </source>
</evidence>
<reference evidence="7 8" key="1">
    <citation type="submission" date="2015-09" db="EMBL/GenBank/DDBJ databases">
        <title>Host preference determinants of Valsa canker pathogens revealed by comparative genomics.</title>
        <authorList>
            <person name="Yin Z."/>
            <person name="Huang L."/>
        </authorList>
    </citation>
    <scope>NUCLEOTIDE SEQUENCE [LARGE SCALE GENOMIC DNA]</scope>
    <source>
        <strain evidence="7 8">SXYLt</strain>
    </source>
</reference>
<dbReference type="InterPro" id="IPR029058">
    <property type="entry name" value="AB_hydrolase_fold"/>
</dbReference>
<evidence type="ECO:0000313" key="8">
    <source>
        <dbReference type="Proteomes" id="UP000285146"/>
    </source>
</evidence>
<proteinExistence type="inferred from homology"/>
<dbReference type="PROSITE" id="PS00560">
    <property type="entry name" value="CARBOXYPEPT_SER_HIS"/>
    <property type="match status" value="1"/>
</dbReference>
<dbReference type="EMBL" id="LKEB01000002">
    <property type="protein sequence ID" value="ROW17572.1"/>
    <property type="molecule type" value="Genomic_DNA"/>
</dbReference>
<dbReference type="OrthoDB" id="443318at2759"/>
<keyword evidence="3 6" id="KW-0645">Protease</keyword>
<comment type="similarity">
    <text evidence="1 6">Belongs to the peptidase S10 family.</text>
</comment>
<dbReference type="GO" id="GO:0004185">
    <property type="term" value="F:serine-type carboxypeptidase activity"/>
    <property type="evidence" value="ECO:0007669"/>
    <property type="project" value="UniProtKB-UniRule"/>
</dbReference>
<sequence>MWSTLKTVEVAASLLSLVSGAYAVPSTSPASFSKRYFEEHDGVKYNVFRHRSTNSTISYVKNSGICETTPGVNQYSGYITTGVNMHMWFWFFESRNNPATDPVALWLNGGPGCSSMQGLFRENGPCHFVDNSTEPSLNEYSWNNVANLLYVDQPIGVGFSYGNNIVNSTPSAAPYVWNLLQAFFENFPEYESREFALFTESYGGHYGPVFTDYIQEQNEKIQDGTVVGEEIEIIALGINNGWYDEVISEQAYIDFGYQNKYKQLINESYAAELNETLEENCVPAVAQCTLLQTNEACVAAEDSCGISSKIKKVAPAFSTYDVRANSSSDAGQPPATFRTVYLKRADVLAAIGARTNYTQCISSGFSKTGDEARTMIPVLDDIVKTGINVLLWAGDADYTCNYKGNFQAVNEIEWDGQSEFVDTALAPFTVNGVEKGLYKTLDNLSWLQVYNAGHQVPFYQPELSLLVFNQTIHKQAISST</sequence>
<dbReference type="InterPro" id="IPR018202">
    <property type="entry name" value="Ser_caboxypep_ser_AS"/>
</dbReference>
<gene>
    <name evidence="7" type="ORF">VPNG_00549</name>
</gene>
<dbReference type="Proteomes" id="UP000285146">
    <property type="component" value="Unassembled WGS sequence"/>
</dbReference>
<evidence type="ECO:0000256" key="2">
    <source>
        <dbReference type="ARBA" id="ARBA00022645"/>
    </source>
</evidence>
<keyword evidence="5" id="KW-0325">Glycoprotein</keyword>
<dbReference type="AlphaFoldDB" id="A0A423XMB4"/>
<dbReference type="Pfam" id="PF00450">
    <property type="entry name" value="Peptidase_S10"/>
    <property type="match status" value="1"/>
</dbReference>
<accession>A0A423XMB4</accession>
<protein>
    <recommendedName>
        <fullName evidence="6">Carboxypeptidase</fullName>
        <ecNumber evidence="6">3.4.16.-</ecNumber>
    </recommendedName>
</protein>
<dbReference type="GO" id="GO:0006508">
    <property type="term" value="P:proteolysis"/>
    <property type="evidence" value="ECO:0007669"/>
    <property type="project" value="UniProtKB-KW"/>
</dbReference>
<evidence type="ECO:0000256" key="1">
    <source>
        <dbReference type="ARBA" id="ARBA00009431"/>
    </source>
</evidence>
<dbReference type="Gene3D" id="3.40.50.1820">
    <property type="entry name" value="alpha/beta hydrolase"/>
    <property type="match status" value="1"/>
</dbReference>
<comment type="caution">
    <text evidence="7">The sequence shown here is derived from an EMBL/GenBank/DDBJ whole genome shotgun (WGS) entry which is preliminary data.</text>
</comment>
<evidence type="ECO:0000256" key="3">
    <source>
        <dbReference type="ARBA" id="ARBA00022670"/>
    </source>
</evidence>
<evidence type="ECO:0000313" key="7">
    <source>
        <dbReference type="EMBL" id="ROW17572.1"/>
    </source>
</evidence>
<evidence type="ECO:0000256" key="4">
    <source>
        <dbReference type="ARBA" id="ARBA00022801"/>
    </source>
</evidence>
<dbReference type="SUPFAM" id="SSF53474">
    <property type="entry name" value="alpha/beta-Hydrolases"/>
    <property type="match status" value="1"/>
</dbReference>
<feature type="chain" id="PRO_5018808619" description="Carboxypeptidase" evidence="6">
    <location>
        <begin position="24"/>
        <end position="480"/>
    </location>
</feature>
<dbReference type="STRING" id="1230097.A0A423XMB4"/>
<dbReference type="InterPro" id="IPR001563">
    <property type="entry name" value="Peptidase_S10"/>
</dbReference>
<keyword evidence="8" id="KW-1185">Reference proteome</keyword>
<keyword evidence="2 6" id="KW-0121">Carboxypeptidase</keyword>
<organism evidence="7 8">
    <name type="scientific">Cytospora leucostoma</name>
    <dbReference type="NCBI Taxonomy" id="1230097"/>
    <lineage>
        <taxon>Eukaryota</taxon>
        <taxon>Fungi</taxon>
        <taxon>Dikarya</taxon>
        <taxon>Ascomycota</taxon>
        <taxon>Pezizomycotina</taxon>
        <taxon>Sordariomycetes</taxon>
        <taxon>Sordariomycetidae</taxon>
        <taxon>Diaporthales</taxon>
        <taxon>Cytosporaceae</taxon>
        <taxon>Cytospora</taxon>
    </lineage>
</organism>
<dbReference type="EC" id="3.4.16.-" evidence="6"/>
<dbReference type="PRINTS" id="PR00724">
    <property type="entry name" value="CRBOXYPTASEC"/>
</dbReference>
<evidence type="ECO:0000256" key="5">
    <source>
        <dbReference type="ARBA" id="ARBA00023180"/>
    </source>
</evidence>
<keyword evidence="4 6" id="KW-0378">Hydrolase</keyword>
<name>A0A423XMB4_9PEZI</name>